<accession>A0A1H2KA38</accession>
<name>A0A1H2KA38_9ACTN</name>
<proteinExistence type="predicted"/>
<gene>
    <name evidence="1" type="ORF">SAMN04488548_1342987</name>
</gene>
<sequence>MNSINSTVFVPGPGQLKRCRGCSELMFFAVTRDGRSIPVDHKPASDGNLAVAPLQDGEKLPRATVVTPGQAAGMRAAGVPVFSPHFASCPEADSFRRRGRARGARQKGRPR</sequence>
<dbReference type="Proteomes" id="UP000183180">
    <property type="component" value="Unassembled WGS sequence"/>
</dbReference>
<dbReference type="RefSeq" id="WP_074851619.1">
    <property type="nucleotide sequence ID" value="NZ_FNLM01000034.1"/>
</dbReference>
<organism evidence="1 2">
    <name type="scientific">Gordonia westfalica</name>
    <dbReference type="NCBI Taxonomy" id="158898"/>
    <lineage>
        <taxon>Bacteria</taxon>
        <taxon>Bacillati</taxon>
        <taxon>Actinomycetota</taxon>
        <taxon>Actinomycetes</taxon>
        <taxon>Mycobacteriales</taxon>
        <taxon>Gordoniaceae</taxon>
        <taxon>Gordonia</taxon>
    </lineage>
</organism>
<dbReference type="EMBL" id="FNLM01000034">
    <property type="protein sequence ID" value="SDU65175.1"/>
    <property type="molecule type" value="Genomic_DNA"/>
</dbReference>
<dbReference type="OrthoDB" id="3626984at2"/>
<protein>
    <submittedName>
        <fullName evidence="1">Uncharacterized protein</fullName>
    </submittedName>
</protein>
<reference evidence="1 2" key="1">
    <citation type="submission" date="2016-10" db="EMBL/GenBank/DDBJ databases">
        <authorList>
            <person name="de Groot N.N."/>
        </authorList>
    </citation>
    <scope>NUCLEOTIDE SEQUENCE [LARGE SCALE GENOMIC DNA]</scope>
    <source>
        <strain evidence="1 2">DSM 44215</strain>
    </source>
</reference>
<evidence type="ECO:0000313" key="1">
    <source>
        <dbReference type="EMBL" id="SDU65175.1"/>
    </source>
</evidence>
<evidence type="ECO:0000313" key="2">
    <source>
        <dbReference type="Proteomes" id="UP000183180"/>
    </source>
</evidence>
<dbReference type="STRING" id="158898.SAMN04488548_1342987"/>
<dbReference type="AlphaFoldDB" id="A0A1H2KA38"/>